<name>A0A7W1WTQ9_9BACL</name>
<dbReference type="PROSITE" id="PS01081">
    <property type="entry name" value="HTH_TETR_1"/>
    <property type="match status" value="1"/>
</dbReference>
<dbReference type="InterPro" id="IPR049488">
    <property type="entry name" value="TM_1030-like_C"/>
</dbReference>
<dbReference type="AlphaFoldDB" id="A0A7W1WTQ9"/>
<evidence type="ECO:0000313" key="4">
    <source>
        <dbReference type="EMBL" id="MBA4495686.1"/>
    </source>
</evidence>
<protein>
    <submittedName>
        <fullName evidence="4">TetR/AcrR family transcriptional regulator</fullName>
    </submittedName>
</protein>
<dbReference type="RefSeq" id="WP_181753388.1">
    <property type="nucleotide sequence ID" value="NZ_JACEIQ010000017.1"/>
</dbReference>
<evidence type="ECO:0000259" key="3">
    <source>
        <dbReference type="PROSITE" id="PS50977"/>
    </source>
</evidence>
<dbReference type="Proteomes" id="UP000535491">
    <property type="component" value="Unassembled WGS sequence"/>
</dbReference>
<sequence length="210" mass="24947">MADPYQQIPEDKRDKVLQAAIKEFARCGYERASTNQIIQEANISKGLLFHYFKNKKNLFLATLDYCFNLLLNHMQPYMEEMSADFFERLLELGKAKMKMFLDHPLEYRILMIAFADAPAEIAEEIKQRYEQTEAISYSFMLRGIDHSKFRPEIDQEKAIQLVMLSLEAMRNQWLQRFQVNEDKGLSQFDDALQEMEQMVEILKYGVYRRE</sequence>
<feature type="DNA-binding region" description="H-T-H motif" evidence="2">
    <location>
        <begin position="33"/>
        <end position="52"/>
    </location>
</feature>
<evidence type="ECO:0000256" key="2">
    <source>
        <dbReference type="PROSITE-ProRule" id="PRU00335"/>
    </source>
</evidence>
<keyword evidence="5" id="KW-1185">Reference proteome</keyword>
<proteinExistence type="predicted"/>
<dbReference type="PANTHER" id="PTHR30055:SF226">
    <property type="entry name" value="HTH-TYPE TRANSCRIPTIONAL REGULATOR PKSA"/>
    <property type="match status" value="1"/>
</dbReference>
<dbReference type="InterPro" id="IPR023772">
    <property type="entry name" value="DNA-bd_HTH_TetR-type_CS"/>
</dbReference>
<dbReference type="EMBL" id="JACEIQ010000017">
    <property type="protein sequence ID" value="MBA4495686.1"/>
    <property type="molecule type" value="Genomic_DNA"/>
</dbReference>
<gene>
    <name evidence="4" type="ORF">H1191_15435</name>
</gene>
<dbReference type="SUPFAM" id="SSF48498">
    <property type="entry name" value="Tetracyclin repressor-like, C-terminal domain"/>
    <property type="match status" value="1"/>
</dbReference>
<comment type="caution">
    <text evidence="4">The sequence shown here is derived from an EMBL/GenBank/DDBJ whole genome shotgun (WGS) entry which is preliminary data.</text>
</comment>
<evidence type="ECO:0000256" key="1">
    <source>
        <dbReference type="ARBA" id="ARBA00023125"/>
    </source>
</evidence>
<dbReference type="GO" id="GO:0003700">
    <property type="term" value="F:DNA-binding transcription factor activity"/>
    <property type="evidence" value="ECO:0007669"/>
    <property type="project" value="TreeGrafter"/>
</dbReference>
<dbReference type="SUPFAM" id="SSF46689">
    <property type="entry name" value="Homeodomain-like"/>
    <property type="match status" value="1"/>
</dbReference>
<dbReference type="Gene3D" id="1.10.357.10">
    <property type="entry name" value="Tetracycline Repressor, domain 2"/>
    <property type="match status" value="1"/>
</dbReference>
<accession>A0A7W1WTQ9</accession>
<dbReference type="PROSITE" id="PS50977">
    <property type="entry name" value="HTH_TETR_2"/>
    <property type="match status" value="1"/>
</dbReference>
<dbReference type="InterPro" id="IPR009057">
    <property type="entry name" value="Homeodomain-like_sf"/>
</dbReference>
<dbReference type="PANTHER" id="PTHR30055">
    <property type="entry name" value="HTH-TYPE TRANSCRIPTIONAL REGULATOR RUTR"/>
    <property type="match status" value="1"/>
</dbReference>
<dbReference type="InterPro" id="IPR050109">
    <property type="entry name" value="HTH-type_TetR-like_transc_reg"/>
</dbReference>
<organism evidence="4 5">
    <name type="scientific">Paenactinomyces guangxiensis</name>
    <dbReference type="NCBI Taxonomy" id="1490290"/>
    <lineage>
        <taxon>Bacteria</taxon>
        <taxon>Bacillati</taxon>
        <taxon>Bacillota</taxon>
        <taxon>Bacilli</taxon>
        <taxon>Bacillales</taxon>
        <taxon>Thermoactinomycetaceae</taxon>
        <taxon>Paenactinomyces</taxon>
    </lineage>
</organism>
<evidence type="ECO:0000313" key="5">
    <source>
        <dbReference type="Proteomes" id="UP000535491"/>
    </source>
</evidence>
<dbReference type="PRINTS" id="PR00455">
    <property type="entry name" value="HTHTETR"/>
</dbReference>
<dbReference type="InterPro" id="IPR001647">
    <property type="entry name" value="HTH_TetR"/>
</dbReference>
<dbReference type="InterPro" id="IPR036271">
    <property type="entry name" value="Tet_transcr_reg_TetR-rel_C_sf"/>
</dbReference>
<dbReference type="GO" id="GO:0000976">
    <property type="term" value="F:transcription cis-regulatory region binding"/>
    <property type="evidence" value="ECO:0007669"/>
    <property type="project" value="TreeGrafter"/>
</dbReference>
<reference evidence="4 5" key="1">
    <citation type="submission" date="2020-07" db="EMBL/GenBank/DDBJ databases">
        <authorList>
            <person name="Feng H."/>
        </authorList>
    </citation>
    <scope>NUCLEOTIDE SEQUENCE [LARGE SCALE GENOMIC DNA]</scope>
    <source>
        <strain evidence="5">s-10</strain>
    </source>
</reference>
<dbReference type="Pfam" id="PF21256">
    <property type="entry name" value="TetR_C_5-like"/>
    <property type="match status" value="1"/>
</dbReference>
<dbReference type="Gene3D" id="1.10.10.60">
    <property type="entry name" value="Homeodomain-like"/>
    <property type="match status" value="1"/>
</dbReference>
<keyword evidence="1 2" id="KW-0238">DNA-binding</keyword>
<feature type="domain" description="HTH tetR-type" evidence="3">
    <location>
        <begin position="10"/>
        <end position="70"/>
    </location>
</feature>
<dbReference type="Pfam" id="PF00440">
    <property type="entry name" value="TetR_N"/>
    <property type="match status" value="1"/>
</dbReference>